<dbReference type="InterPro" id="IPR011447">
    <property type="entry name" value="DUF1552"/>
</dbReference>
<accession>A0AAF0CNC7</accession>
<evidence type="ECO:0000313" key="1">
    <source>
        <dbReference type="EMBL" id="WED64265.1"/>
    </source>
</evidence>
<gene>
    <name evidence="1" type="ORF">PXH66_18160</name>
</gene>
<name>A0AAF0CNC7_9BACT</name>
<dbReference type="Pfam" id="PF07586">
    <property type="entry name" value="HXXSHH"/>
    <property type="match status" value="1"/>
</dbReference>
<proteinExistence type="predicted"/>
<evidence type="ECO:0000313" key="2">
    <source>
        <dbReference type="Proteomes" id="UP001218638"/>
    </source>
</evidence>
<dbReference type="Proteomes" id="UP001218638">
    <property type="component" value="Chromosome"/>
</dbReference>
<dbReference type="PROSITE" id="PS51318">
    <property type="entry name" value="TAT"/>
    <property type="match status" value="1"/>
</dbReference>
<dbReference type="InterPro" id="IPR006311">
    <property type="entry name" value="TAT_signal"/>
</dbReference>
<dbReference type="KEGG" id="slom:PXH66_18160"/>
<dbReference type="EMBL" id="CP119075">
    <property type="protein sequence ID" value="WED64265.1"/>
    <property type="molecule type" value="Genomic_DNA"/>
</dbReference>
<keyword evidence="2" id="KW-1185">Reference proteome</keyword>
<organism evidence="1 2">
    <name type="scientific">Synoicihabitans lomoniglobus</name>
    <dbReference type="NCBI Taxonomy" id="2909285"/>
    <lineage>
        <taxon>Bacteria</taxon>
        <taxon>Pseudomonadati</taxon>
        <taxon>Verrucomicrobiota</taxon>
        <taxon>Opitutia</taxon>
        <taxon>Opitutales</taxon>
        <taxon>Opitutaceae</taxon>
        <taxon>Synoicihabitans</taxon>
    </lineage>
</organism>
<sequence>MSSLPPVPRRLFLRGLGTAVALPVLQSVLPARLRAAATNPANQPQRVAWIYVPNGANMADWTPATTGTDYALPSSLQPLAAHQRDLTVLTGLANPQGDELGDGGGAHARASASFLSGVHPRKTAGADIQAGISCDQIAARQIGHQTRLPSLELSCDGGQRAGSCDSGYSCIYQFNVSWRSATQPMAPEVNPRAAFERLFGNGDAAASVESAARRSLYRRSILDYVLDDAQRLEARLGVDDRRKLDEYLTSVRELEVRIARADQFPMPDVPTGVDAPGMFETYEEHMELMYEVMALAFQTDSTRIATFIVAHDGSNRPYPNIGIRDGHHDLSHHRSDEEKKKKLAQINRYHVSRFSRFLDRLKSIPEGEGNLLNHSTILYGSALSDGNEHSPVNLPILLAGQGGGRLNAGRHVRVEEGAPMTNLYRSMLDTVGVSTETIGDSTGKLDAVFKA</sequence>
<protein>
    <submittedName>
        <fullName evidence="1">DUF1552 domain-containing protein</fullName>
    </submittedName>
</protein>
<dbReference type="RefSeq" id="WP_330931070.1">
    <property type="nucleotide sequence ID" value="NZ_CP119075.1"/>
</dbReference>
<dbReference type="AlphaFoldDB" id="A0AAF0CNC7"/>
<reference evidence="1" key="1">
    <citation type="submission" date="2023-03" db="EMBL/GenBank/DDBJ databases">
        <title>Lomoglobus Profundus gen. nov., sp. nov., a novel member of the phylum Verrucomicrobia, isolated from deep-marine sediment of South China Sea.</title>
        <authorList>
            <person name="Ahmad T."/>
            <person name="Ishaq S.E."/>
            <person name="Wang F."/>
        </authorList>
    </citation>
    <scope>NUCLEOTIDE SEQUENCE</scope>
    <source>
        <strain evidence="1">LMO-M01</strain>
    </source>
</reference>